<dbReference type="EMBL" id="BAABME010004361">
    <property type="protein sequence ID" value="GAA0162093.1"/>
    <property type="molecule type" value="Genomic_DNA"/>
</dbReference>
<evidence type="ECO:0000313" key="2">
    <source>
        <dbReference type="Proteomes" id="UP001454036"/>
    </source>
</evidence>
<keyword evidence="2" id="KW-1185">Reference proteome</keyword>
<comment type="caution">
    <text evidence="1">The sequence shown here is derived from an EMBL/GenBank/DDBJ whole genome shotgun (WGS) entry which is preliminary data.</text>
</comment>
<proteinExistence type="predicted"/>
<gene>
    <name evidence="1" type="ORF">LIER_18265</name>
</gene>
<organism evidence="1 2">
    <name type="scientific">Lithospermum erythrorhizon</name>
    <name type="common">Purple gromwell</name>
    <name type="synonym">Lithospermum officinale var. erythrorhizon</name>
    <dbReference type="NCBI Taxonomy" id="34254"/>
    <lineage>
        <taxon>Eukaryota</taxon>
        <taxon>Viridiplantae</taxon>
        <taxon>Streptophyta</taxon>
        <taxon>Embryophyta</taxon>
        <taxon>Tracheophyta</taxon>
        <taxon>Spermatophyta</taxon>
        <taxon>Magnoliopsida</taxon>
        <taxon>eudicotyledons</taxon>
        <taxon>Gunneridae</taxon>
        <taxon>Pentapetalae</taxon>
        <taxon>asterids</taxon>
        <taxon>lamiids</taxon>
        <taxon>Boraginales</taxon>
        <taxon>Boraginaceae</taxon>
        <taxon>Boraginoideae</taxon>
        <taxon>Lithospermeae</taxon>
        <taxon>Lithospermum</taxon>
    </lineage>
</organism>
<name>A0AAV3QHT5_LITER</name>
<accession>A0AAV3QHT5</accession>
<sequence length="119" mass="13595">MADGEPPKPLLPFEEGANDLISESEQIFYSQISYSNVVQVQVNKGQCHETYYHQLDSEYEIADKKALLGNLKHILVGKFSHSIKTFFASLKLQGMPMRIFKWESDFTPIKESSLAPVWI</sequence>
<evidence type="ECO:0000313" key="1">
    <source>
        <dbReference type="EMBL" id="GAA0162093.1"/>
    </source>
</evidence>
<dbReference type="Proteomes" id="UP001454036">
    <property type="component" value="Unassembled WGS sequence"/>
</dbReference>
<dbReference type="AlphaFoldDB" id="A0AAV3QHT5"/>
<protein>
    <submittedName>
        <fullName evidence="1">Uncharacterized protein</fullName>
    </submittedName>
</protein>
<reference evidence="1 2" key="1">
    <citation type="submission" date="2024-01" db="EMBL/GenBank/DDBJ databases">
        <title>The complete chloroplast genome sequence of Lithospermum erythrorhizon: insights into the phylogenetic relationship among Boraginaceae species and the maternal lineages of purple gromwells.</title>
        <authorList>
            <person name="Okada T."/>
            <person name="Watanabe K."/>
        </authorList>
    </citation>
    <scope>NUCLEOTIDE SEQUENCE [LARGE SCALE GENOMIC DNA]</scope>
</reference>